<dbReference type="PROSITE" id="PS51831">
    <property type="entry name" value="HD"/>
    <property type="match status" value="1"/>
</dbReference>
<evidence type="ECO:0000313" key="4">
    <source>
        <dbReference type="Proteomes" id="UP000516360"/>
    </source>
</evidence>
<evidence type="ECO:0000259" key="2">
    <source>
        <dbReference type="PROSITE" id="PS51832"/>
    </source>
</evidence>
<dbReference type="SUPFAM" id="SSF109604">
    <property type="entry name" value="HD-domain/PDEase-like"/>
    <property type="match status" value="1"/>
</dbReference>
<dbReference type="RefSeq" id="WP_203473175.1">
    <property type="nucleotide sequence ID" value="NZ_AP022873.1"/>
</dbReference>
<dbReference type="PANTHER" id="PTHR43155">
    <property type="entry name" value="CYCLIC DI-GMP PHOSPHODIESTERASE PA4108-RELATED"/>
    <property type="match status" value="1"/>
</dbReference>
<dbReference type="InterPro" id="IPR037522">
    <property type="entry name" value="HD_GYP_dom"/>
</dbReference>
<accession>A0A7G1H0M6</accession>
<evidence type="ECO:0000259" key="1">
    <source>
        <dbReference type="PROSITE" id="PS51831"/>
    </source>
</evidence>
<dbReference type="InterPro" id="IPR003607">
    <property type="entry name" value="HD/PDEase_dom"/>
</dbReference>
<dbReference type="CDD" id="cd00077">
    <property type="entry name" value="HDc"/>
    <property type="match status" value="1"/>
</dbReference>
<evidence type="ECO:0000313" key="3">
    <source>
        <dbReference type="EMBL" id="BCB95693.1"/>
    </source>
</evidence>
<dbReference type="Proteomes" id="UP000516360">
    <property type="component" value="Chromosome"/>
</dbReference>
<proteinExistence type="predicted"/>
<protein>
    <submittedName>
        <fullName evidence="3">Uncharacterized protein</fullName>
    </submittedName>
</protein>
<dbReference type="AlphaFoldDB" id="A0A7G1H0M6"/>
<dbReference type="InterPro" id="IPR009875">
    <property type="entry name" value="PilZ_domain"/>
</dbReference>
<dbReference type="KEGG" id="dtp:JZK55_06150"/>
<dbReference type="Gene3D" id="1.10.3210.10">
    <property type="entry name" value="Hypothetical protein af1432"/>
    <property type="match status" value="1"/>
</dbReference>
<organism evidence="3 4">
    <name type="scientific">Dissulfurispira thermophila</name>
    <dbReference type="NCBI Taxonomy" id="2715679"/>
    <lineage>
        <taxon>Bacteria</taxon>
        <taxon>Pseudomonadati</taxon>
        <taxon>Nitrospirota</taxon>
        <taxon>Thermodesulfovibrionia</taxon>
        <taxon>Thermodesulfovibrionales</taxon>
        <taxon>Dissulfurispiraceae</taxon>
        <taxon>Dissulfurispira</taxon>
    </lineage>
</organism>
<dbReference type="Pfam" id="PF07238">
    <property type="entry name" value="PilZ"/>
    <property type="match status" value="1"/>
</dbReference>
<dbReference type="Pfam" id="PF13487">
    <property type="entry name" value="HD_5"/>
    <property type="match status" value="1"/>
</dbReference>
<dbReference type="PROSITE" id="PS51832">
    <property type="entry name" value="HD_GYP"/>
    <property type="match status" value="1"/>
</dbReference>
<gene>
    <name evidence="3" type="ORF">JZK55_06150</name>
</gene>
<sequence>MFKRQYFRIDTIIPMKVNTVPPHLKDHVAARVEEFSDLKPFIVNISAGGMNFKSLKQYSKGDILEIIMTLPIPVKITLWVYGEVLRIEKTKNNNYQTFLKFINISDRIREKIANFVFQWEREVLKKSQLNFDTKFFDIPVSRLINGTSFPFEIFIRDKEGMKYLFPEGLPCDSIAQEFFEDNGISRIYIRADELSAFNDYIDKNKVKQKVFDRDDYYSFKEYSFNKKNYHLVDRNVLIKIKDIDFSLYMVNDFIYEPLIEASPEKIVTVDEEKLNTRYILIRKSDINKYHSKIMHQVSCIKRQASGIQPNPLSSDFCPHPLLFFKESAKILMYEVFEQPKNNDKMLKVISIATELVSSILKDSEAIYNLFSLNSGDFYTHIHSINVAVLSIGIGIILGLDKDSLEKLSIGALLHDIGHTAISEDIVNKQGRLSMREFEIFKTHVREGLKIVQMHKAIPEESYPAILCHHEKLSGNGYPLKITRDKIPLFGKITAIADAYDLLTTNRPYRPHMTPFQALSTIAKETNNYDPEVIKALIKITTVRNHQP</sequence>
<dbReference type="EMBL" id="AP022873">
    <property type="protein sequence ID" value="BCB95693.1"/>
    <property type="molecule type" value="Genomic_DNA"/>
</dbReference>
<dbReference type="GO" id="GO:0035438">
    <property type="term" value="F:cyclic-di-GMP binding"/>
    <property type="evidence" value="ECO:0007669"/>
    <property type="project" value="InterPro"/>
</dbReference>
<feature type="domain" description="HD" evidence="1">
    <location>
        <begin position="379"/>
        <end position="502"/>
    </location>
</feature>
<dbReference type="PANTHER" id="PTHR43155:SF2">
    <property type="entry name" value="CYCLIC DI-GMP PHOSPHODIESTERASE PA4108"/>
    <property type="match status" value="1"/>
</dbReference>
<keyword evidence="4" id="KW-1185">Reference proteome</keyword>
<dbReference type="SMART" id="SM00471">
    <property type="entry name" value="HDc"/>
    <property type="match status" value="1"/>
</dbReference>
<name>A0A7G1H0M6_9BACT</name>
<dbReference type="Gene3D" id="2.40.10.220">
    <property type="entry name" value="predicted glycosyltransferase like domains"/>
    <property type="match status" value="1"/>
</dbReference>
<reference evidence="3 4" key="1">
    <citation type="submission" date="2020-03" db="EMBL/GenBank/DDBJ databases">
        <title>Complete genome sequences of two sulfur-disproportionating bacterial strains T55J and Mzg5.</title>
        <authorList>
            <person name="Umezawa K."/>
            <person name="Kojima H."/>
            <person name="Kato Y."/>
            <person name="Fukui M."/>
        </authorList>
    </citation>
    <scope>NUCLEOTIDE SEQUENCE [LARGE SCALE GENOMIC DNA]</scope>
    <source>
        <strain evidence="3 4">T55J</strain>
    </source>
</reference>
<dbReference type="InterPro" id="IPR006674">
    <property type="entry name" value="HD_domain"/>
</dbReference>
<feature type="domain" description="HD-GYP" evidence="2">
    <location>
        <begin position="355"/>
        <end position="547"/>
    </location>
</feature>